<dbReference type="Proteomes" id="UP000281553">
    <property type="component" value="Unassembled WGS sequence"/>
</dbReference>
<keyword evidence="1" id="KW-0472">Membrane</keyword>
<keyword evidence="1" id="KW-0812">Transmembrane</keyword>
<proteinExistence type="predicted"/>
<reference evidence="2 3" key="1">
    <citation type="submission" date="2018-11" db="EMBL/GenBank/DDBJ databases">
        <authorList>
            <consortium name="Pathogen Informatics"/>
        </authorList>
    </citation>
    <scope>NUCLEOTIDE SEQUENCE [LARGE SCALE GENOMIC DNA]</scope>
</reference>
<sequence>MYFRLSFYWLVYHSLPLLLLTVAVVYVCFNCYYIDKTLDHRRSLQFQLLGLGSLNCALPLDQSVYKIAILVPFDPRLEDIFAAPPADQPRAYKNVALLHVRVREESEVSAQARAASTAAFYAAKAILSEGMQFRVEGIITEHDNAADMKARMLQLSAYGRVPVSRQFRAPP</sequence>
<dbReference type="OrthoDB" id="6262692at2759"/>
<keyword evidence="1" id="KW-1133">Transmembrane helix</keyword>
<evidence type="ECO:0000313" key="2">
    <source>
        <dbReference type="EMBL" id="VDN10388.1"/>
    </source>
</evidence>
<evidence type="ECO:0000256" key="1">
    <source>
        <dbReference type="SAM" id="Phobius"/>
    </source>
</evidence>
<dbReference type="AlphaFoldDB" id="A0A3P7LKM2"/>
<dbReference type="EMBL" id="UYRU01049054">
    <property type="protein sequence ID" value="VDN10388.1"/>
    <property type="molecule type" value="Genomic_DNA"/>
</dbReference>
<name>A0A3P7LKM2_DIBLA</name>
<evidence type="ECO:0000313" key="3">
    <source>
        <dbReference type="Proteomes" id="UP000281553"/>
    </source>
</evidence>
<gene>
    <name evidence="2" type="ORF">DILT_LOCUS6219</name>
</gene>
<accession>A0A3P7LKM2</accession>
<organism evidence="2 3">
    <name type="scientific">Dibothriocephalus latus</name>
    <name type="common">Fish tapeworm</name>
    <name type="synonym">Diphyllobothrium latum</name>
    <dbReference type="NCBI Taxonomy" id="60516"/>
    <lineage>
        <taxon>Eukaryota</taxon>
        <taxon>Metazoa</taxon>
        <taxon>Spiralia</taxon>
        <taxon>Lophotrochozoa</taxon>
        <taxon>Platyhelminthes</taxon>
        <taxon>Cestoda</taxon>
        <taxon>Eucestoda</taxon>
        <taxon>Diphyllobothriidea</taxon>
        <taxon>Diphyllobothriidae</taxon>
        <taxon>Dibothriocephalus</taxon>
    </lineage>
</organism>
<keyword evidence="3" id="KW-1185">Reference proteome</keyword>
<feature type="transmembrane region" description="Helical" evidence="1">
    <location>
        <begin position="6"/>
        <end position="33"/>
    </location>
</feature>
<protein>
    <submittedName>
        <fullName evidence="2">Uncharacterized protein</fullName>
    </submittedName>
</protein>